<dbReference type="InterPro" id="IPR043502">
    <property type="entry name" value="DNA/RNA_pol_sf"/>
</dbReference>
<protein>
    <submittedName>
        <fullName evidence="1">Uncharacterized protein</fullName>
    </submittedName>
</protein>
<organism evidence="1 2">
    <name type="scientific">Centaurea solstitialis</name>
    <name type="common">yellow star-thistle</name>
    <dbReference type="NCBI Taxonomy" id="347529"/>
    <lineage>
        <taxon>Eukaryota</taxon>
        <taxon>Viridiplantae</taxon>
        <taxon>Streptophyta</taxon>
        <taxon>Embryophyta</taxon>
        <taxon>Tracheophyta</taxon>
        <taxon>Spermatophyta</taxon>
        <taxon>Magnoliopsida</taxon>
        <taxon>eudicotyledons</taxon>
        <taxon>Gunneridae</taxon>
        <taxon>Pentapetalae</taxon>
        <taxon>asterids</taxon>
        <taxon>campanulids</taxon>
        <taxon>Asterales</taxon>
        <taxon>Asteraceae</taxon>
        <taxon>Carduoideae</taxon>
        <taxon>Cardueae</taxon>
        <taxon>Centaureinae</taxon>
        <taxon>Centaurea</taxon>
    </lineage>
</organism>
<evidence type="ECO:0000313" key="1">
    <source>
        <dbReference type="EMBL" id="KAJ9567257.1"/>
    </source>
</evidence>
<gene>
    <name evidence="1" type="ORF">OSB04_003223</name>
</gene>
<dbReference type="AlphaFoldDB" id="A0AA38WN07"/>
<dbReference type="SUPFAM" id="SSF56672">
    <property type="entry name" value="DNA/RNA polymerases"/>
    <property type="match status" value="1"/>
</dbReference>
<dbReference type="PANTHER" id="PTHR11439:SF515">
    <property type="entry name" value="GAG-POL POLYPROTEIN"/>
    <property type="match status" value="1"/>
</dbReference>
<dbReference type="Proteomes" id="UP001172457">
    <property type="component" value="Chromosome 1"/>
</dbReference>
<comment type="caution">
    <text evidence="1">The sequence shown here is derived from an EMBL/GenBank/DDBJ whole genome shotgun (WGS) entry which is preliminary data.</text>
</comment>
<dbReference type="PANTHER" id="PTHR11439">
    <property type="entry name" value="GAG-POL-RELATED RETROTRANSPOSON"/>
    <property type="match status" value="1"/>
</dbReference>
<reference evidence="1" key="1">
    <citation type="submission" date="2023-03" db="EMBL/GenBank/DDBJ databases">
        <title>Chromosome-scale reference genome and RAD-based genetic map of yellow starthistle (Centaurea solstitialis) reveal putative structural variation and QTLs associated with invader traits.</title>
        <authorList>
            <person name="Reatini B."/>
            <person name="Cang F.A."/>
            <person name="Jiang Q."/>
            <person name="Mckibben M.T.W."/>
            <person name="Barker M.S."/>
            <person name="Rieseberg L.H."/>
            <person name="Dlugosch K.M."/>
        </authorList>
    </citation>
    <scope>NUCLEOTIDE SEQUENCE</scope>
    <source>
        <strain evidence="1">CAN-66</strain>
        <tissue evidence="1">Leaf</tissue>
    </source>
</reference>
<keyword evidence="2" id="KW-1185">Reference proteome</keyword>
<accession>A0AA38WN07</accession>
<evidence type="ECO:0000313" key="2">
    <source>
        <dbReference type="Proteomes" id="UP001172457"/>
    </source>
</evidence>
<dbReference type="CDD" id="cd09272">
    <property type="entry name" value="RNase_HI_RT_Ty1"/>
    <property type="match status" value="1"/>
</dbReference>
<name>A0AA38WN07_9ASTR</name>
<sequence>MKKLSKDEEGTPVNTTEYRSLIGSLQYLTLTRPDISFAVGMVSRYMESPTKSFAGGKTHLKGMLHYGLKYRKGGDKELIGYSDSSHAGDLDDRRSTTGLVFYFSGTPIAWCSQKQKTVALSSCEAEFMVATVAACQAVWLRGLLTDLTGWAPKEVVLRVDNKSAIALMKNPVFHGRSKHIDTREEQRADILTKALGRVKFTEVREILGVEDLTCSSQN</sequence>
<proteinExistence type="predicted"/>
<dbReference type="EMBL" id="JARYMX010000001">
    <property type="protein sequence ID" value="KAJ9567257.1"/>
    <property type="molecule type" value="Genomic_DNA"/>
</dbReference>